<dbReference type="InterPro" id="IPR030392">
    <property type="entry name" value="S74_ICA"/>
</dbReference>
<dbReference type="InterPro" id="IPR006311">
    <property type="entry name" value="TAT_signal"/>
</dbReference>
<evidence type="ECO:0000313" key="3">
    <source>
        <dbReference type="EMBL" id="TNJ66947.1"/>
    </source>
</evidence>
<name>A0A5C4TEI7_9BACL</name>
<evidence type="ECO:0000313" key="4">
    <source>
        <dbReference type="Proteomes" id="UP000307943"/>
    </source>
</evidence>
<comment type="caution">
    <text evidence="3">The sequence shown here is derived from an EMBL/GenBank/DDBJ whole genome shotgun (WGS) entry which is preliminary data.</text>
</comment>
<dbReference type="InterPro" id="IPR011049">
    <property type="entry name" value="Serralysin-like_metalloprot_C"/>
</dbReference>
<feature type="region of interest" description="Disordered" evidence="1">
    <location>
        <begin position="1"/>
        <end position="21"/>
    </location>
</feature>
<dbReference type="PROSITE" id="PS51688">
    <property type="entry name" value="ICA"/>
    <property type="match status" value="1"/>
</dbReference>
<dbReference type="RefSeq" id="WP_139601432.1">
    <property type="nucleotide sequence ID" value="NZ_VDCQ01000007.1"/>
</dbReference>
<dbReference type="InterPro" id="IPR012334">
    <property type="entry name" value="Pectin_lyas_fold"/>
</dbReference>
<evidence type="ECO:0000256" key="1">
    <source>
        <dbReference type="SAM" id="MobiDB-lite"/>
    </source>
</evidence>
<keyword evidence="4" id="KW-1185">Reference proteome</keyword>
<dbReference type="Proteomes" id="UP000307943">
    <property type="component" value="Unassembled WGS sequence"/>
</dbReference>
<dbReference type="PROSITE" id="PS51318">
    <property type="entry name" value="TAT"/>
    <property type="match status" value="1"/>
</dbReference>
<proteinExistence type="predicted"/>
<gene>
    <name evidence="3" type="ORF">FE784_07020</name>
</gene>
<evidence type="ECO:0000259" key="2">
    <source>
        <dbReference type="PROSITE" id="PS51688"/>
    </source>
</evidence>
<dbReference type="Gene3D" id="2.160.20.10">
    <property type="entry name" value="Single-stranded right-handed beta-helix, Pectin lyase-like"/>
    <property type="match status" value="1"/>
</dbReference>
<feature type="domain" description="Peptidase S74" evidence="2">
    <location>
        <begin position="593"/>
        <end position="714"/>
    </location>
</feature>
<dbReference type="OrthoDB" id="2501352at2"/>
<protein>
    <recommendedName>
        <fullName evidence="2">Peptidase S74 domain-containing protein</fullName>
    </recommendedName>
</protein>
<organism evidence="3 4">
    <name type="scientific">Paenibacillus hemerocallicola</name>
    <dbReference type="NCBI Taxonomy" id="1172614"/>
    <lineage>
        <taxon>Bacteria</taxon>
        <taxon>Bacillati</taxon>
        <taxon>Bacillota</taxon>
        <taxon>Bacilli</taxon>
        <taxon>Bacillales</taxon>
        <taxon>Paenibacillaceae</taxon>
        <taxon>Paenibacillus</taxon>
    </lineage>
</organism>
<accession>A0A5C4TEI7</accession>
<dbReference type="EMBL" id="VDCQ01000007">
    <property type="protein sequence ID" value="TNJ66947.1"/>
    <property type="molecule type" value="Genomic_DNA"/>
</dbReference>
<dbReference type="AlphaFoldDB" id="A0A5C4TEI7"/>
<sequence>MDTNKETGNGPIERTDEESGAKISRRSLLTSIGMAGVAVVSGGLIHESLAGGLNGATTVTGEVYKLKRITGCEEPILDADCVAFRRSGESPERTVGEALRDTVSLKDFGAQCDGIADDTAAYAAMRGHLGSGPFIVPSDSLIGGRILPAGAYSLTRSDFADIGTDNKVANPTFASSAAGWTLGGFAAAAGPDRITHLVAGASSAKTTVFAERRTVYLLRVKLITAADGVINFRLGNKDLYGPEKLYQENGVTVAGAYMSAAVMPNGTGAEQLRPISASVWSYAWLTNNTVDGANQSGNVTLEISTGTHSTWRGEILSVELIKIAKPLVSGLGLVGHDDSTLLDQWGVKISNGNYGTVGLGDHQTLQLINGDGKTTSEGAHNVAIGARTLASTIDGDENTAVGDMAMQFCEGSGNTAIGYSAQKFGQKGMENTSIGYKTLTTNVCGIANTIGGFRSAAFNITGSYNSAWGWKSLERNKDGSYNVAIGYMAGFNIGSVGNVAIGSMSGPHIGGGGPYSYTGSTSVGHEAKAYGSYSVALGAQAQVGSYNPATNVTTAYSNSAAIGYQAAVSGSNQVQLGNSGTTTYVYGTVQNRSDERDKADIRDTALGIEFILGLRPVDGRWDLRDDYRVTDANGNTTEYPKDGSKKRSRYHHWFIAQEVKALCDKLGFDFGGYQDHRIGGGEDVQTLGYDEFIPPVVRSIQQCWERLERLEERLAKAGL</sequence>
<dbReference type="Gene3D" id="2.150.10.10">
    <property type="entry name" value="Serralysin-like metalloprotease, C-terminal"/>
    <property type="match status" value="1"/>
</dbReference>
<reference evidence="3 4" key="1">
    <citation type="submission" date="2019-05" db="EMBL/GenBank/DDBJ databases">
        <title>We sequenced the genome of Paenibacillus hemerocallicola KCTC 33185 for further insight into its adaptation and study the phylogeny of Paenibacillus.</title>
        <authorList>
            <person name="Narsing Rao M.P."/>
        </authorList>
    </citation>
    <scope>NUCLEOTIDE SEQUENCE [LARGE SCALE GENOMIC DNA]</scope>
    <source>
        <strain evidence="3 4">KCTC 33185</strain>
    </source>
</reference>